<feature type="region of interest" description="Disordered" evidence="1">
    <location>
        <begin position="1"/>
        <end position="68"/>
    </location>
</feature>
<dbReference type="Proteomes" id="UP000646548">
    <property type="component" value="Unassembled WGS sequence"/>
</dbReference>
<dbReference type="EMBL" id="WKFB01000514">
    <property type="protein sequence ID" value="KAF6720738.1"/>
    <property type="molecule type" value="Genomic_DNA"/>
</dbReference>
<organism evidence="2 3">
    <name type="scientific">Oryzias melastigma</name>
    <name type="common">Marine medaka</name>
    <dbReference type="NCBI Taxonomy" id="30732"/>
    <lineage>
        <taxon>Eukaryota</taxon>
        <taxon>Metazoa</taxon>
        <taxon>Chordata</taxon>
        <taxon>Craniata</taxon>
        <taxon>Vertebrata</taxon>
        <taxon>Euteleostomi</taxon>
        <taxon>Actinopterygii</taxon>
        <taxon>Neopterygii</taxon>
        <taxon>Teleostei</taxon>
        <taxon>Neoteleostei</taxon>
        <taxon>Acanthomorphata</taxon>
        <taxon>Ovalentaria</taxon>
        <taxon>Atherinomorphae</taxon>
        <taxon>Beloniformes</taxon>
        <taxon>Adrianichthyidae</taxon>
        <taxon>Oryziinae</taxon>
        <taxon>Oryzias</taxon>
    </lineage>
</organism>
<dbReference type="AlphaFoldDB" id="A0A834C2G6"/>
<name>A0A834C2G6_ORYME</name>
<evidence type="ECO:0000256" key="1">
    <source>
        <dbReference type="SAM" id="MobiDB-lite"/>
    </source>
</evidence>
<comment type="caution">
    <text evidence="2">The sequence shown here is derived from an EMBL/GenBank/DDBJ whole genome shotgun (WGS) entry which is preliminary data.</text>
</comment>
<protein>
    <submittedName>
        <fullName evidence="2">Uncharacterized protein</fullName>
    </submittedName>
</protein>
<evidence type="ECO:0000313" key="3">
    <source>
        <dbReference type="Proteomes" id="UP000646548"/>
    </source>
</evidence>
<proteinExistence type="predicted"/>
<sequence>MREGTSTKRARHTPESGGRVQPGSGSHGNGELNHHVSGRKGGKLPSGLQTRSDPNQSEPSHPGTPLTCQQVNTWIYGSSLTRLPVNQRNQSRGAITDLGQSRSF</sequence>
<accession>A0A834C2G6</accession>
<feature type="compositionally biased region" description="Polar residues" evidence="1">
    <location>
        <begin position="47"/>
        <end position="59"/>
    </location>
</feature>
<evidence type="ECO:0000313" key="2">
    <source>
        <dbReference type="EMBL" id="KAF6720738.1"/>
    </source>
</evidence>
<reference evidence="2" key="1">
    <citation type="journal article" name="BMC Genomics">
        <title>Long-read sequencing and de novo genome assembly of marine medaka (Oryzias melastigma).</title>
        <authorList>
            <person name="Liang P."/>
            <person name="Saqib H.S.A."/>
            <person name="Ni X."/>
            <person name="Shen Y."/>
        </authorList>
    </citation>
    <scope>NUCLEOTIDE SEQUENCE</scope>
    <source>
        <strain evidence="2">Bigg-433</strain>
    </source>
</reference>
<gene>
    <name evidence="2" type="ORF">FQA47_022050</name>
</gene>